<comment type="similarity">
    <text evidence="2">Belongs to the EamA transporter family.</text>
</comment>
<dbReference type="PANTHER" id="PTHR32322">
    <property type="entry name" value="INNER MEMBRANE TRANSPORTER"/>
    <property type="match status" value="1"/>
</dbReference>
<evidence type="ECO:0000313" key="9">
    <source>
        <dbReference type="Proteomes" id="UP000078596"/>
    </source>
</evidence>
<dbReference type="OrthoDB" id="4167046at2"/>
<feature type="transmembrane region" description="Helical" evidence="6">
    <location>
        <begin position="157"/>
        <end position="173"/>
    </location>
</feature>
<feature type="transmembrane region" description="Helical" evidence="6">
    <location>
        <begin position="34"/>
        <end position="54"/>
    </location>
</feature>
<evidence type="ECO:0000256" key="1">
    <source>
        <dbReference type="ARBA" id="ARBA00004141"/>
    </source>
</evidence>
<evidence type="ECO:0000256" key="5">
    <source>
        <dbReference type="ARBA" id="ARBA00023136"/>
    </source>
</evidence>
<proteinExistence type="inferred from homology"/>
<feature type="transmembrane region" description="Helical" evidence="6">
    <location>
        <begin position="185"/>
        <end position="203"/>
    </location>
</feature>
<dbReference type="KEGG" id="haz:A9404_04975"/>
<evidence type="ECO:0000256" key="2">
    <source>
        <dbReference type="ARBA" id="ARBA00007362"/>
    </source>
</evidence>
<accession>A0A191ZG17</accession>
<dbReference type="PANTHER" id="PTHR32322:SF2">
    <property type="entry name" value="EAMA DOMAIN-CONTAINING PROTEIN"/>
    <property type="match status" value="1"/>
</dbReference>
<feature type="transmembrane region" description="Helical" evidence="6">
    <location>
        <begin position="125"/>
        <end position="145"/>
    </location>
</feature>
<dbReference type="SUPFAM" id="SSF103481">
    <property type="entry name" value="Multidrug resistance efflux transporter EmrE"/>
    <property type="match status" value="2"/>
</dbReference>
<evidence type="ECO:0000256" key="3">
    <source>
        <dbReference type="ARBA" id="ARBA00022692"/>
    </source>
</evidence>
<keyword evidence="4 6" id="KW-1133">Transmembrane helix</keyword>
<feature type="transmembrane region" description="Helical" evidence="6">
    <location>
        <begin position="215"/>
        <end position="234"/>
    </location>
</feature>
<reference evidence="8 9" key="1">
    <citation type="submission" date="2016-06" db="EMBL/GenBank/DDBJ databases">
        <title>Insight into the functional genes involving in sulfur oxidation in Pearl River water.</title>
        <authorList>
            <person name="Luo J."/>
            <person name="Tan X."/>
            <person name="Lin W."/>
        </authorList>
    </citation>
    <scope>NUCLEOTIDE SEQUENCE [LARGE SCALE GENOMIC DNA]</scope>
    <source>
        <strain evidence="8 9">LS2</strain>
    </source>
</reference>
<protein>
    <submittedName>
        <fullName evidence="8">Multidrug DMT transporter permease</fullName>
    </submittedName>
</protein>
<dbReference type="Proteomes" id="UP000078596">
    <property type="component" value="Chromosome"/>
</dbReference>
<organism evidence="8 9">
    <name type="scientific">Halothiobacillus diazotrophicus</name>
    <dbReference type="NCBI Taxonomy" id="1860122"/>
    <lineage>
        <taxon>Bacteria</taxon>
        <taxon>Pseudomonadati</taxon>
        <taxon>Pseudomonadota</taxon>
        <taxon>Gammaproteobacteria</taxon>
        <taxon>Chromatiales</taxon>
        <taxon>Halothiobacillaceae</taxon>
        <taxon>Halothiobacillus</taxon>
    </lineage>
</organism>
<keyword evidence="3 6" id="KW-0812">Transmembrane</keyword>
<evidence type="ECO:0000256" key="6">
    <source>
        <dbReference type="SAM" id="Phobius"/>
    </source>
</evidence>
<feature type="transmembrane region" description="Helical" evidence="6">
    <location>
        <begin position="273"/>
        <end position="290"/>
    </location>
</feature>
<evidence type="ECO:0000259" key="7">
    <source>
        <dbReference type="Pfam" id="PF00892"/>
    </source>
</evidence>
<feature type="domain" description="EamA" evidence="7">
    <location>
        <begin position="6"/>
        <end position="139"/>
    </location>
</feature>
<dbReference type="EMBL" id="CP016027">
    <property type="protein sequence ID" value="ANJ66813.1"/>
    <property type="molecule type" value="Genomic_DNA"/>
</dbReference>
<dbReference type="InterPro" id="IPR037185">
    <property type="entry name" value="EmrE-like"/>
</dbReference>
<dbReference type="GO" id="GO:0016020">
    <property type="term" value="C:membrane"/>
    <property type="evidence" value="ECO:0007669"/>
    <property type="project" value="UniProtKB-SubCell"/>
</dbReference>
<sequence length="296" mass="31421">MPVNLVLLLLTTSVFFWGVNFALAGPVLADLPPLWAAALRFILAAAIMLAIAAYRGDQLLKLLRQHAPVHLLLGVLGIVGFNWFFFHAMQQTSGDNGALIMATNPLLTTLLAALLLRERASVRQLIAIPIALLGVSVVITAGDLSRLAQLDLNRGDVLMLFANLNWALFNVATKRFMPKEAPMGNTAWMMVMGALILTVMALASGETFTLPGAHAGFALIVMTLGGTILAYLFWGMGVRNLGAGRAALFLNLVPVFAMLVSGAMGIAPTVAQITGGLIVLAGVTFAMMPMRTRVAA</sequence>
<gene>
    <name evidence="8" type="ORF">A9404_04975</name>
</gene>
<feature type="transmembrane region" description="Helical" evidence="6">
    <location>
        <begin position="66"/>
        <end position="86"/>
    </location>
</feature>
<evidence type="ECO:0000313" key="8">
    <source>
        <dbReference type="EMBL" id="ANJ66813.1"/>
    </source>
</evidence>
<dbReference type="AlphaFoldDB" id="A0A191ZG17"/>
<dbReference type="Pfam" id="PF00892">
    <property type="entry name" value="EamA"/>
    <property type="match status" value="2"/>
</dbReference>
<feature type="transmembrane region" description="Helical" evidence="6">
    <location>
        <begin position="246"/>
        <end position="267"/>
    </location>
</feature>
<name>A0A191ZG17_9GAMM</name>
<comment type="subcellular location">
    <subcellularLocation>
        <location evidence="1">Membrane</location>
        <topology evidence="1">Multi-pass membrane protein</topology>
    </subcellularLocation>
</comment>
<keyword evidence="9" id="KW-1185">Reference proteome</keyword>
<feature type="domain" description="EamA" evidence="7">
    <location>
        <begin position="154"/>
        <end position="287"/>
    </location>
</feature>
<evidence type="ECO:0000256" key="4">
    <source>
        <dbReference type="ARBA" id="ARBA00022989"/>
    </source>
</evidence>
<feature type="transmembrane region" description="Helical" evidence="6">
    <location>
        <begin position="98"/>
        <end position="116"/>
    </location>
</feature>
<dbReference type="InterPro" id="IPR050638">
    <property type="entry name" value="AA-Vitamin_Transporters"/>
</dbReference>
<keyword evidence="5 6" id="KW-0472">Membrane</keyword>
<dbReference type="RefSeq" id="WP_066099175.1">
    <property type="nucleotide sequence ID" value="NZ_CP016027.1"/>
</dbReference>
<dbReference type="InterPro" id="IPR000620">
    <property type="entry name" value="EamA_dom"/>
</dbReference>